<dbReference type="Proteomes" id="UP001295684">
    <property type="component" value="Unassembled WGS sequence"/>
</dbReference>
<feature type="compositionally biased region" description="Polar residues" evidence="1">
    <location>
        <begin position="593"/>
        <end position="606"/>
    </location>
</feature>
<feature type="compositionally biased region" description="Polar residues" evidence="1">
    <location>
        <begin position="790"/>
        <end position="801"/>
    </location>
</feature>
<dbReference type="SUPFAM" id="SSF52540">
    <property type="entry name" value="P-loop containing nucleoside triphosphate hydrolases"/>
    <property type="match status" value="1"/>
</dbReference>
<organism evidence="2 3">
    <name type="scientific">Euplotes crassus</name>
    <dbReference type="NCBI Taxonomy" id="5936"/>
    <lineage>
        <taxon>Eukaryota</taxon>
        <taxon>Sar</taxon>
        <taxon>Alveolata</taxon>
        <taxon>Ciliophora</taxon>
        <taxon>Intramacronucleata</taxon>
        <taxon>Spirotrichea</taxon>
        <taxon>Hypotrichia</taxon>
        <taxon>Euplotida</taxon>
        <taxon>Euplotidae</taxon>
        <taxon>Moneuplotes</taxon>
    </lineage>
</organism>
<evidence type="ECO:0000313" key="2">
    <source>
        <dbReference type="EMBL" id="CAI2379068.1"/>
    </source>
</evidence>
<accession>A0AAD1XUA7</accession>
<protein>
    <recommendedName>
        <fullName evidence="4">Kinesin motor domain-containing protein</fullName>
    </recommendedName>
</protein>
<feature type="region of interest" description="Disordered" evidence="1">
    <location>
        <begin position="745"/>
        <end position="836"/>
    </location>
</feature>
<comment type="caution">
    <text evidence="2">The sequence shown here is derived from an EMBL/GenBank/DDBJ whole genome shotgun (WGS) entry which is preliminary data.</text>
</comment>
<dbReference type="AlphaFoldDB" id="A0AAD1XUA7"/>
<gene>
    <name evidence="2" type="ORF">ECRASSUSDP1_LOCUS20476</name>
</gene>
<dbReference type="InterPro" id="IPR036961">
    <property type="entry name" value="Kinesin_motor_dom_sf"/>
</dbReference>
<evidence type="ECO:0000256" key="1">
    <source>
        <dbReference type="SAM" id="MobiDB-lite"/>
    </source>
</evidence>
<proteinExistence type="predicted"/>
<evidence type="ECO:0008006" key="4">
    <source>
        <dbReference type="Google" id="ProtNLM"/>
    </source>
</evidence>
<feature type="compositionally biased region" description="Polar residues" evidence="1">
    <location>
        <begin position="991"/>
        <end position="1007"/>
    </location>
</feature>
<sequence length="1022" mass="115698">MSGKDLEIEKKVYIHISDFLHEIDNPDLIGGDSNLCVEKRDDNDLILYTQNEEVYKKYNYNGKIFSHKDPVTEIISDIVEPIRESVTIDKQNMCFVTFGDNAFGKSSLLGTLPSFSDNEHNVCFYTLVTLFYQIEQERSEGKDSVLKISASEIFVDQIIDLVKGEYKESKSDCAFVTVEDIGEAVDTLKAIYTIRTQYVQQLENESFESSCSQSHLVVEISIEGGEGSGVVSLIDSIGFDSIVYPKGLVSGSSTPKESASEPELSANQNEYFMYSLKNLILELRGDGNEMTINMIGLINSSIDSFQETLNTLEFCDNFIYSNFDLDESSMLVDENCETVLVPHISLNGPMNQYLHKQHLSPSDSIKFDQMENSNGPSQRNICKEVQISYLDNRLDPNGMPGDLEMANATASIPDSSEQYSIISGESKRSIKQEIECEVEKLMSKFCSKEELQDICQENINPNIRESVARRHKQDIEEFAEKLIGTINSKLSQRDHSKSSDISDVRRHTHMYVRKDPVNASSILFSNKHVVRGNHTFDNKNLSKFVLKENVQNLSPISKGSDQDIVKQEWNELSKVEEKEDIMVGREIVIDNSNIEKPSNSNHLSHSTVKKDTSTKGDEINIISNLKEELKSEFEKSINSQIYDFKSQDASSEEEKIEGNLEFSVHEYSRAYEKKTKETINETAEDDIIDVEMIKVATGNSAKKQKKKKSKKLKNEGIKLIQNSLIKGENLFGDLLTFFLGGGSETERVDRGREKQRKGKRSNSLFGCFGSRSRKKLIKEDPPESLMIKKVNSSTNDAQASLVTKDKKKSKKEKKAKKEKKHKSKNQRKKIEEEKENTIEVMHKTDRIPVVKNFEKSQGSQVINLNSTFKKPDLFPHSRNEAATLDTKFKTEECEESPKDSHRRKFTSQGMIDTMELTRKPPKKGTTNSQVQFSSLTKVKSGGNFKFSPKGSLHSETKMQTRASQKTTSFNSKLNRDVIKDYLKGKVDHSSSQDQSANHSKFSVNTKGQDQKLKLDLSKISNN</sequence>
<feature type="compositionally biased region" description="Basic residues" evidence="1">
    <location>
        <begin position="805"/>
        <end position="827"/>
    </location>
</feature>
<reference evidence="2" key="1">
    <citation type="submission" date="2023-07" db="EMBL/GenBank/DDBJ databases">
        <authorList>
            <consortium name="AG Swart"/>
            <person name="Singh M."/>
            <person name="Singh A."/>
            <person name="Seah K."/>
            <person name="Emmerich C."/>
        </authorList>
    </citation>
    <scope>NUCLEOTIDE SEQUENCE</scope>
    <source>
        <strain evidence="2">DP1</strain>
    </source>
</reference>
<feature type="compositionally biased region" description="Basic and acidic residues" evidence="1">
    <location>
        <begin position="973"/>
        <end position="990"/>
    </location>
</feature>
<feature type="region of interest" description="Disordered" evidence="1">
    <location>
        <begin position="941"/>
        <end position="1022"/>
    </location>
</feature>
<name>A0AAD1XUA7_EUPCR</name>
<feature type="compositionally biased region" description="Polar residues" evidence="1">
    <location>
        <begin position="959"/>
        <end position="972"/>
    </location>
</feature>
<feature type="region of interest" description="Disordered" evidence="1">
    <location>
        <begin position="593"/>
        <end position="613"/>
    </location>
</feature>
<evidence type="ECO:0000313" key="3">
    <source>
        <dbReference type="Proteomes" id="UP001295684"/>
    </source>
</evidence>
<dbReference type="Gene3D" id="3.40.850.10">
    <property type="entry name" value="Kinesin motor domain"/>
    <property type="match status" value="1"/>
</dbReference>
<keyword evidence="3" id="KW-1185">Reference proteome</keyword>
<dbReference type="InterPro" id="IPR027417">
    <property type="entry name" value="P-loop_NTPase"/>
</dbReference>
<dbReference type="EMBL" id="CAMPGE010020881">
    <property type="protein sequence ID" value="CAI2379068.1"/>
    <property type="molecule type" value="Genomic_DNA"/>
</dbReference>